<protein>
    <submittedName>
        <fullName evidence="1">Uncharacterized protein</fullName>
    </submittedName>
</protein>
<comment type="caution">
    <text evidence="1">The sequence shown here is derived from an EMBL/GenBank/DDBJ whole genome shotgun (WGS) entry which is preliminary data.</text>
</comment>
<organism evidence="1 2">
    <name type="scientific">Cichorium intybus</name>
    <name type="common">Chicory</name>
    <dbReference type="NCBI Taxonomy" id="13427"/>
    <lineage>
        <taxon>Eukaryota</taxon>
        <taxon>Viridiplantae</taxon>
        <taxon>Streptophyta</taxon>
        <taxon>Embryophyta</taxon>
        <taxon>Tracheophyta</taxon>
        <taxon>Spermatophyta</taxon>
        <taxon>Magnoliopsida</taxon>
        <taxon>eudicotyledons</taxon>
        <taxon>Gunneridae</taxon>
        <taxon>Pentapetalae</taxon>
        <taxon>asterids</taxon>
        <taxon>campanulids</taxon>
        <taxon>Asterales</taxon>
        <taxon>Asteraceae</taxon>
        <taxon>Cichorioideae</taxon>
        <taxon>Cichorieae</taxon>
        <taxon>Cichoriinae</taxon>
        <taxon>Cichorium</taxon>
    </lineage>
</organism>
<name>A0ACB9BMB9_CICIN</name>
<keyword evidence="2" id="KW-1185">Reference proteome</keyword>
<sequence>MSAVLFGLYSSRELPYLSIGDIKLEIVDGGGKTLWGDVSAVGTVLEGLTFDVVLDNNGKDLDAVRFVLLMEIH</sequence>
<dbReference type="EMBL" id="CM042014">
    <property type="protein sequence ID" value="KAI3723170.1"/>
    <property type="molecule type" value="Genomic_DNA"/>
</dbReference>
<reference evidence="2" key="1">
    <citation type="journal article" date="2022" name="Mol. Ecol. Resour.">
        <title>The genomes of chicory, endive, great burdock and yacon provide insights into Asteraceae palaeo-polyploidization history and plant inulin production.</title>
        <authorList>
            <person name="Fan W."/>
            <person name="Wang S."/>
            <person name="Wang H."/>
            <person name="Wang A."/>
            <person name="Jiang F."/>
            <person name="Liu H."/>
            <person name="Zhao H."/>
            <person name="Xu D."/>
            <person name="Zhang Y."/>
        </authorList>
    </citation>
    <scope>NUCLEOTIDE SEQUENCE [LARGE SCALE GENOMIC DNA]</scope>
    <source>
        <strain evidence="2">cv. Punajuju</strain>
    </source>
</reference>
<proteinExistence type="predicted"/>
<dbReference type="Proteomes" id="UP001055811">
    <property type="component" value="Linkage Group LG06"/>
</dbReference>
<accession>A0ACB9BMB9</accession>
<reference evidence="1 2" key="2">
    <citation type="journal article" date="2022" name="Mol. Ecol. Resour.">
        <title>The genomes of chicory, endive, great burdock and yacon provide insights into Asteraceae paleo-polyploidization history and plant inulin production.</title>
        <authorList>
            <person name="Fan W."/>
            <person name="Wang S."/>
            <person name="Wang H."/>
            <person name="Wang A."/>
            <person name="Jiang F."/>
            <person name="Liu H."/>
            <person name="Zhao H."/>
            <person name="Xu D."/>
            <person name="Zhang Y."/>
        </authorList>
    </citation>
    <scope>NUCLEOTIDE SEQUENCE [LARGE SCALE GENOMIC DNA]</scope>
    <source>
        <strain evidence="2">cv. Punajuju</strain>
        <tissue evidence="1">Leaves</tissue>
    </source>
</reference>
<evidence type="ECO:0000313" key="1">
    <source>
        <dbReference type="EMBL" id="KAI3723170.1"/>
    </source>
</evidence>
<gene>
    <name evidence="1" type="ORF">L2E82_34576</name>
</gene>
<evidence type="ECO:0000313" key="2">
    <source>
        <dbReference type="Proteomes" id="UP001055811"/>
    </source>
</evidence>